<dbReference type="GO" id="GO:0016740">
    <property type="term" value="F:transferase activity"/>
    <property type="evidence" value="ECO:0007669"/>
    <property type="project" value="UniProtKB-KW"/>
</dbReference>
<gene>
    <name evidence="1" type="ORF">SAMN06275492_10542</name>
</gene>
<dbReference type="Proteomes" id="UP000193355">
    <property type="component" value="Unassembled WGS sequence"/>
</dbReference>
<dbReference type="EMBL" id="FXBB01000005">
    <property type="protein sequence ID" value="SMG18593.1"/>
    <property type="molecule type" value="Genomic_DNA"/>
</dbReference>
<proteinExistence type="predicted"/>
<keyword evidence="2" id="KW-1185">Reference proteome</keyword>
<protein>
    <submittedName>
        <fullName evidence="1">N-acetyl sugar amidotransferase</fullName>
    </submittedName>
</protein>
<organism evidence="1 2">
    <name type="scientific">Dethiosulfovibrio salsuginis</name>
    <dbReference type="NCBI Taxonomy" id="561720"/>
    <lineage>
        <taxon>Bacteria</taxon>
        <taxon>Thermotogati</taxon>
        <taxon>Synergistota</taxon>
        <taxon>Synergistia</taxon>
        <taxon>Synergistales</taxon>
        <taxon>Dethiosulfovibrionaceae</taxon>
        <taxon>Dethiosulfovibrio</taxon>
    </lineage>
</organism>
<sequence>MKYCKKCLQPDTRPGVVFDEEGVCYACRYEEQKKLIDWSSREEALKAIADEARSRSSSTPYDCVVGVSGGKDSTFQAFYARDKLGLRPLLVNALPDGITDVGRHNLENLVSAGFDAIHLRPNPKVVRSLFKRYFYSCGNPVKPTEYFLWASSYIAADFFNIPLIIQGENAALTLGTAGTGQSCDDDAYSVVNLDSMAGGNALDLVGEDVVAEDLFFYQVPNIESMKNKGIRAIFLQYYAKEWSQVGNADFAVSRGLWGRAYEDLHDIGRYRRFTALDSDMVMVNQMLKYLKFGFGFATDEACYDIREGRLTREDAIWLVKEYDGKCGDSYIRDFCRYIDISVDEFWDVADRFVNKKLFVKEQGRWVPRFQVGIDFDED</sequence>
<dbReference type="STRING" id="561720.SAMN06275492_10542"/>
<dbReference type="RefSeq" id="WP_085543942.1">
    <property type="nucleotide sequence ID" value="NZ_FXBB01000005.1"/>
</dbReference>
<dbReference type="SUPFAM" id="SSF52402">
    <property type="entry name" value="Adenine nucleotide alpha hydrolases-like"/>
    <property type="match status" value="1"/>
</dbReference>
<dbReference type="AlphaFoldDB" id="A0A1X7ITS8"/>
<evidence type="ECO:0000313" key="1">
    <source>
        <dbReference type="EMBL" id="SMG18593.1"/>
    </source>
</evidence>
<dbReference type="OrthoDB" id="702at2"/>
<reference evidence="2" key="1">
    <citation type="submission" date="2017-04" db="EMBL/GenBank/DDBJ databases">
        <authorList>
            <person name="Varghese N."/>
            <person name="Submissions S."/>
        </authorList>
    </citation>
    <scope>NUCLEOTIDE SEQUENCE [LARGE SCALE GENOMIC DNA]</scope>
    <source>
        <strain evidence="2">USBA 82</strain>
    </source>
</reference>
<dbReference type="NCBIfam" id="TIGR03573">
    <property type="entry name" value="WbuX"/>
    <property type="match status" value="1"/>
</dbReference>
<accession>A0A1X7ITS8</accession>
<dbReference type="InterPro" id="IPR020022">
    <property type="entry name" value="N-acetyl_sugar_amidoTrfase"/>
</dbReference>
<evidence type="ECO:0000313" key="2">
    <source>
        <dbReference type="Proteomes" id="UP000193355"/>
    </source>
</evidence>
<name>A0A1X7ITS8_9BACT</name>
<keyword evidence="1" id="KW-0808">Transferase</keyword>